<feature type="signal peptide" evidence="2">
    <location>
        <begin position="1"/>
        <end position="20"/>
    </location>
</feature>
<accession>A0ABS1JSA7</accession>
<reference evidence="3 4" key="1">
    <citation type="journal article" date="2017" name="Int. J. Syst. Evol. Microbiol.">
        <title>Ramlibacter alkalitolerans sp. nov., alkali-tolerant bacterium isolated from soil of ginseng.</title>
        <authorList>
            <person name="Lee D.H."/>
            <person name="Cha C.J."/>
        </authorList>
    </citation>
    <scope>NUCLEOTIDE SEQUENCE [LARGE SCALE GENOMIC DNA]</scope>
    <source>
        <strain evidence="3 4">KACC 19305</strain>
    </source>
</reference>
<dbReference type="InterPro" id="IPR055013">
    <property type="entry name" value="CzcI"/>
</dbReference>
<feature type="region of interest" description="Disordered" evidence="1">
    <location>
        <begin position="97"/>
        <end position="122"/>
    </location>
</feature>
<evidence type="ECO:0000313" key="4">
    <source>
        <dbReference type="Proteomes" id="UP000622707"/>
    </source>
</evidence>
<keyword evidence="4" id="KW-1185">Reference proteome</keyword>
<dbReference type="Proteomes" id="UP000622707">
    <property type="component" value="Unassembled WGS sequence"/>
</dbReference>
<comment type="caution">
    <text evidence="3">The sequence shown here is derived from an EMBL/GenBank/DDBJ whole genome shotgun (WGS) entry which is preliminary data.</text>
</comment>
<dbReference type="RefSeq" id="WP_201691781.1">
    <property type="nucleotide sequence ID" value="NZ_JAEQND010000010.1"/>
</dbReference>
<keyword evidence="2" id="KW-0732">Signal</keyword>
<evidence type="ECO:0000256" key="2">
    <source>
        <dbReference type="SAM" id="SignalP"/>
    </source>
</evidence>
<dbReference type="NCBIfam" id="NF045614">
    <property type="entry name" value="efflu_CzcI_Cupr"/>
    <property type="match status" value="1"/>
</dbReference>
<feature type="chain" id="PRO_5045087397" description="Cobalt-zinc-cadmium resistance protein" evidence="2">
    <location>
        <begin position="21"/>
        <end position="122"/>
    </location>
</feature>
<proteinExistence type="predicted"/>
<sequence length="122" mass="13007">MRRFVLLLVTLLLPLQFAWGAVTAYCQHEEGPASAHFGHHEHVHNAQTVKKADSGKWAQDNDCGICHAAALAALTGAVPSAAPAFLHAAPIAAMAHPAAAPEQEPPERPQWARLAWPAGRLT</sequence>
<gene>
    <name evidence="3" type="ORF">JI746_18760</name>
</gene>
<evidence type="ECO:0008006" key="5">
    <source>
        <dbReference type="Google" id="ProtNLM"/>
    </source>
</evidence>
<evidence type="ECO:0000313" key="3">
    <source>
        <dbReference type="EMBL" id="MBL0427164.1"/>
    </source>
</evidence>
<evidence type="ECO:0000256" key="1">
    <source>
        <dbReference type="SAM" id="MobiDB-lite"/>
    </source>
</evidence>
<organism evidence="3 4">
    <name type="scientific">Ramlibacter alkalitolerans</name>
    <dbReference type="NCBI Taxonomy" id="2039631"/>
    <lineage>
        <taxon>Bacteria</taxon>
        <taxon>Pseudomonadati</taxon>
        <taxon>Pseudomonadota</taxon>
        <taxon>Betaproteobacteria</taxon>
        <taxon>Burkholderiales</taxon>
        <taxon>Comamonadaceae</taxon>
        <taxon>Ramlibacter</taxon>
    </lineage>
</organism>
<protein>
    <recommendedName>
        <fullName evidence="5">Cobalt-zinc-cadmium resistance protein</fullName>
    </recommendedName>
</protein>
<name>A0ABS1JSA7_9BURK</name>
<dbReference type="EMBL" id="JAEQND010000010">
    <property type="protein sequence ID" value="MBL0427164.1"/>
    <property type="molecule type" value="Genomic_DNA"/>
</dbReference>